<feature type="non-terminal residue" evidence="1">
    <location>
        <position position="1"/>
    </location>
</feature>
<accession>A0AAV4R7V0</accession>
<protein>
    <submittedName>
        <fullName evidence="1">Uncharacterized protein</fullName>
    </submittedName>
</protein>
<gene>
    <name evidence="1" type="ORF">CEXT_203311</name>
</gene>
<dbReference type="EMBL" id="BPLR01007341">
    <property type="protein sequence ID" value="GIY16173.1"/>
    <property type="molecule type" value="Genomic_DNA"/>
</dbReference>
<dbReference type="AlphaFoldDB" id="A0AAV4R7V0"/>
<sequence length="148" mass="15820">QACRLAAPDLISYAIGHIFSSSIVLFIYSQPEISALSVQQTAHSTVPSKAGGTAHQRLGRCICYGFLAMWDSLAAISALRTNCPTDCLCPAECRIKLELLTGDWASTFAVGGHLSTVCSTDCLRPVQCCTKQAELLSSDWATTFAMPS</sequence>
<name>A0AAV4R7V0_CAEEX</name>
<organism evidence="1 2">
    <name type="scientific">Caerostris extrusa</name>
    <name type="common">Bark spider</name>
    <name type="synonym">Caerostris bankana</name>
    <dbReference type="NCBI Taxonomy" id="172846"/>
    <lineage>
        <taxon>Eukaryota</taxon>
        <taxon>Metazoa</taxon>
        <taxon>Ecdysozoa</taxon>
        <taxon>Arthropoda</taxon>
        <taxon>Chelicerata</taxon>
        <taxon>Arachnida</taxon>
        <taxon>Araneae</taxon>
        <taxon>Araneomorphae</taxon>
        <taxon>Entelegynae</taxon>
        <taxon>Araneoidea</taxon>
        <taxon>Araneidae</taxon>
        <taxon>Caerostris</taxon>
    </lineage>
</organism>
<dbReference type="Proteomes" id="UP001054945">
    <property type="component" value="Unassembled WGS sequence"/>
</dbReference>
<evidence type="ECO:0000313" key="1">
    <source>
        <dbReference type="EMBL" id="GIY16173.1"/>
    </source>
</evidence>
<keyword evidence="2" id="KW-1185">Reference proteome</keyword>
<reference evidence="1 2" key="1">
    <citation type="submission" date="2021-06" db="EMBL/GenBank/DDBJ databases">
        <title>Caerostris extrusa draft genome.</title>
        <authorList>
            <person name="Kono N."/>
            <person name="Arakawa K."/>
        </authorList>
    </citation>
    <scope>NUCLEOTIDE SEQUENCE [LARGE SCALE GENOMIC DNA]</scope>
</reference>
<evidence type="ECO:0000313" key="2">
    <source>
        <dbReference type="Proteomes" id="UP001054945"/>
    </source>
</evidence>
<comment type="caution">
    <text evidence="1">The sequence shown here is derived from an EMBL/GenBank/DDBJ whole genome shotgun (WGS) entry which is preliminary data.</text>
</comment>
<proteinExistence type="predicted"/>